<gene>
    <name evidence="2" type="ORF">SAMN05443244_0544</name>
</gene>
<organism evidence="2 3">
    <name type="scientific">Terriglobus roseus</name>
    <dbReference type="NCBI Taxonomy" id="392734"/>
    <lineage>
        <taxon>Bacteria</taxon>
        <taxon>Pseudomonadati</taxon>
        <taxon>Acidobacteriota</taxon>
        <taxon>Terriglobia</taxon>
        <taxon>Terriglobales</taxon>
        <taxon>Acidobacteriaceae</taxon>
        <taxon>Terriglobus</taxon>
    </lineage>
</organism>
<dbReference type="InterPro" id="IPR011989">
    <property type="entry name" value="ARM-like"/>
</dbReference>
<dbReference type="Proteomes" id="UP000182409">
    <property type="component" value="Unassembled WGS sequence"/>
</dbReference>
<protein>
    <recommendedName>
        <fullName evidence="1">Novel STAND NTPase 3 domain-containing protein</fullName>
    </recommendedName>
</protein>
<dbReference type="InterPro" id="IPR016024">
    <property type="entry name" value="ARM-type_fold"/>
</dbReference>
<reference evidence="2 3" key="1">
    <citation type="submission" date="2016-10" db="EMBL/GenBank/DDBJ databases">
        <authorList>
            <person name="de Groot N.N."/>
        </authorList>
    </citation>
    <scope>NUCLEOTIDE SEQUENCE [LARGE SCALE GENOMIC DNA]</scope>
    <source>
        <strain evidence="2 3">AB35.6</strain>
    </source>
</reference>
<dbReference type="OrthoDB" id="6746502at2"/>
<evidence type="ECO:0000259" key="1">
    <source>
        <dbReference type="Pfam" id="PF20720"/>
    </source>
</evidence>
<feature type="domain" description="Novel STAND NTPase 3" evidence="1">
    <location>
        <begin position="244"/>
        <end position="390"/>
    </location>
</feature>
<accession>A0A1H4JE00</accession>
<dbReference type="EMBL" id="FNSD01000001">
    <property type="protein sequence ID" value="SEB44305.1"/>
    <property type="molecule type" value="Genomic_DNA"/>
</dbReference>
<evidence type="ECO:0000313" key="2">
    <source>
        <dbReference type="EMBL" id="SEB44305.1"/>
    </source>
</evidence>
<sequence>MSEVQQRNVSPQRGGGDGLVGYEYQVDVSVWLALDLLVANKLGHEVTLEPASHEDLEAELEEAEPGRATSVLQIKNMRLVVQAKLRTGDAWTAPAIKALLEHGGPSRPSAATRLADADVRYLLVTSAGLNGEARGLQVRKPGAWPNPANMSVSIASALPEGSAGRVAVIANEDFERLATDIKEILVEYARVPAADWEACRQALREEARARMSGAGGGRWRREEIESVICRHDGYLASSPELADYVKPTNWQDLRRAMSTNHAALIMGQSGTGKTMATQKLYEELRAEIPALKRVLITRGPSELAADRTERPVLYDISDPWGKFRFEPESREWNDELAKAFARATHDRMFVATTRKDVADSANVLKVVNRWVVPLEAEDYGDVEREQLYTSRIRALPWNMRIPVGKAQIRVLKELKTPLEIQKYFDAVPTLDSVRYGNSDLLITEAIRSAHQNSIEQTVVDQIAARSDVLAAAVVWAVLKISGRLSLSNLRQLEEELAIRNPQMVRGVAPLVQFFIAARNLRQNEDIVTYYHPRVEAGIEQALAQGRLLSAQGLRTLIECWVLSGDDGPTKGAGMAAHLLASIPRKTDIRVRLDQQSISVIDAWLHSLFAEPERKFVDDLQLAAAAGSVASHQAEIARYLLHRGERTRSFALDTWERPDKSNEWYELHRTAPSTRPLVERFVREVLPWEHDWYRTDFGRDVTRLVPEITLAFLDAAHSIVSCGVMRSDDAIAEGALEDLEGFERVVDEAVQALIPTAEQNAENRGINLALANCEYNEEYADHLCDSNEDGYTAAQFLEAYTVRVRSAGDWQRLAGHRHIETLLRYWLLDLVRAATPRFRREEDDDAQRTAISFDPAELDGALACSRGTKDEAEFWILQREVWEERYRAPLTMRVEEGSEFALVRLEATACLVEKDLETFKEVVGRLDLAGRNSRLVEIALDLAHLAERRQRPQSDHDPAMIAAISTLSAPHSELGSAYYEHLKGRRQALNEAACTLIQTVEPRTEDIRRLAASLGNPSDESWLKDVQWLLEHDTDDVVAAEGAQALARESQWDLLTPLLNHKFAKVKRVALVALGEHADLPLPDVLLEMSNDKGSGVRKALAKLLGERVHPSHLPTVMRLIGDKYTERSRYLGEQGEHPVAQLAVDALGKYGPFGGQIVEDFMVSSQETNDRQVRRGIFEVLATECQVEGQQLLFDLATQPGRVGMKRDAALSLWQLSGTIAPEVIAQISPAVLLSQNASVAVRLTNVLACEGSLEAVRVAAHALAVSQTRKALILLLIRYVSKRNTEVAESLATLLPTDHPALTWAMGGEIAWTDDEALSDLASPEVCREIFVFMKPSQ</sequence>
<proteinExistence type="predicted"/>
<name>A0A1H4JE00_9BACT</name>
<dbReference type="InterPro" id="IPR049050">
    <property type="entry name" value="nSTAND3"/>
</dbReference>
<dbReference type="Pfam" id="PF20720">
    <property type="entry name" value="nSTAND3"/>
    <property type="match status" value="1"/>
</dbReference>
<dbReference type="SUPFAM" id="SSF48371">
    <property type="entry name" value="ARM repeat"/>
    <property type="match status" value="1"/>
</dbReference>
<evidence type="ECO:0000313" key="3">
    <source>
        <dbReference type="Proteomes" id="UP000182409"/>
    </source>
</evidence>
<dbReference type="Gene3D" id="1.25.10.10">
    <property type="entry name" value="Leucine-rich Repeat Variant"/>
    <property type="match status" value="1"/>
</dbReference>